<comment type="caution">
    <text evidence="2">The sequence shown here is derived from an EMBL/GenBank/DDBJ whole genome shotgun (WGS) entry which is preliminary data.</text>
</comment>
<name>A0A9Q3P1N1_9BASI</name>
<gene>
    <name evidence="2" type="ORF">O181_087743</name>
</gene>
<reference evidence="2" key="1">
    <citation type="submission" date="2021-03" db="EMBL/GenBank/DDBJ databases">
        <title>Draft genome sequence of rust myrtle Austropuccinia psidii MF-1, a brazilian biotype.</title>
        <authorList>
            <person name="Quecine M.C."/>
            <person name="Pachon D.M.R."/>
            <person name="Bonatelli M.L."/>
            <person name="Correr F.H."/>
            <person name="Franceschini L.M."/>
            <person name="Leite T.F."/>
            <person name="Margarido G.R.A."/>
            <person name="Almeida C.A."/>
            <person name="Ferrarezi J.A."/>
            <person name="Labate C.A."/>
        </authorList>
    </citation>
    <scope>NUCLEOTIDE SEQUENCE</scope>
    <source>
        <strain evidence="2">MF-1</strain>
    </source>
</reference>
<dbReference type="EMBL" id="AVOT02053147">
    <property type="protein sequence ID" value="MBW0548028.1"/>
    <property type="molecule type" value="Genomic_DNA"/>
</dbReference>
<feature type="compositionally biased region" description="Polar residues" evidence="1">
    <location>
        <begin position="134"/>
        <end position="150"/>
    </location>
</feature>
<feature type="region of interest" description="Disordered" evidence="1">
    <location>
        <begin position="67"/>
        <end position="200"/>
    </location>
</feature>
<protein>
    <submittedName>
        <fullName evidence="2">Uncharacterized protein</fullName>
    </submittedName>
</protein>
<feature type="compositionally biased region" description="Basic residues" evidence="1">
    <location>
        <begin position="183"/>
        <end position="192"/>
    </location>
</feature>
<evidence type="ECO:0000256" key="1">
    <source>
        <dbReference type="SAM" id="MobiDB-lite"/>
    </source>
</evidence>
<keyword evidence="3" id="KW-1185">Reference proteome</keyword>
<dbReference type="Proteomes" id="UP000765509">
    <property type="component" value="Unassembled WGS sequence"/>
</dbReference>
<proteinExistence type="predicted"/>
<sequence>MYKKRFVDTCSFIKGTGAGITEQTNGFLKEEIEEFCPCYNWMSQIFGEKQNVMGYNISDSLIPKKQLANDSDSSHWDPSNEESASSSNSKEFLEDEEETQNSMLEGVSGQDEDAFTEPNVDQGINEGDDDQNKGGESSSRNCQSTTSGTASMKHKSRGSRVMSSPWFQEINSDTSCRQASPTIHRKSKKRKVKDSDPQHKFPEKFVSRKLQSLVVVLE</sequence>
<dbReference type="AlphaFoldDB" id="A0A9Q3P1N1"/>
<evidence type="ECO:0000313" key="3">
    <source>
        <dbReference type="Proteomes" id="UP000765509"/>
    </source>
</evidence>
<feature type="compositionally biased region" description="Polar residues" evidence="1">
    <location>
        <begin position="161"/>
        <end position="181"/>
    </location>
</feature>
<organism evidence="2 3">
    <name type="scientific">Austropuccinia psidii MF-1</name>
    <dbReference type="NCBI Taxonomy" id="1389203"/>
    <lineage>
        <taxon>Eukaryota</taxon>
        <taxon>Fungi</taxon>
        <taxon>Dikarya</taxon>
        <taxon>Basidiomycota</taxon>
        <taxon>Pucciniomycotina</taxon>
        <taxon>Pucciniomycetes</taxon>
        <taxon>Pucciniales</taxon>
        <taxon>Sphaerophragmiaceae</taxon>
        <taxon>Austropuccinia</taxon>
    </lineage>
</organism>
<evidence type="ECO:0000313" key="2">
    <source>
        <dbReference type="EMBL" id="MBW0548028.1"/>
    </source>
</evidence>
<accession>A0A9Q3P1N1</accession>